<dbReference type="GO" id="GO:0046522">
    <property type="term" value="F:S-methyl-5-thioribose kinase activity"/>
    <property type="evidence" value="ECO:0007669"/>
    <property type="project" value="UniProtKB-EC"/>
</dbReference>
<comment type="caution">
    <text evidence="9">The sequence shown here is derived from an EMBL/GenBank/DDBJ whole genome shotgun (WGS) entry which is preliminary data.</text>
</comment>
<comment type="subunit">
    <text evidence="2">Homodimer.</text>
</comment>
<evidence type="ECO:0000256" key="2">
    <source>
        <dbReference type="ARBA" id="ARBA00011738"/>
    </source>
</evidence>
<comment type="similarity">
    <text evidence="1">Belongs to the methylthioribose kinase family.</text>
</comment>
<dbReference type="Gene3D" id="3.90.1200.10">
    <property type="match status" value="1"/>
</dbReference>
<evidence type="ECO:0000256" key="3">
    <source>
        <dbReference type="ARBA" id="ARBA00012128"/>
    </source>
</evidence>
<dbReference type="InterPro" id="IPR011009">
    <property type="entry name" value="Kinase-like_dom_sf"/>
</dbReference>
<proteinExistence type="inferred from homology"/>
<dbReference type="InterPro" id="IPR009212">
    <property type="entry name" value="Methylthioribose_kinase"/>
</dbReference>
<gene>
    <name evidence="9" type="ORF">JOC73_002515</name>
</gene>
<dbReference type="PIRSF" id="PIRSF031134">
    <property type="entry name" value="MTRK"/>
    <property type="match status" value="1"/>
</dbReference>
<reference evidence="9 10" key="1">
    <citation type="submission" date="2021-01" db="EMBL/GenBank/DDBJ databases">
        <title>Genomic Encyclopedia of Type Strains, Phase IV (KMG-IV): sequencing the most valuable type-strain genomes for metagenomic binning, comparative biology and taxonomic classification.</title>
        <authorList>
            <person name="Goeker M."/>
        </authorList>
    </citation>
    <scope>NUCLEOTIDE SEQUENCE [LARGE SCALE GENOMIC DNA]</scope>
    <source>
        <strain evidence="9 10">DSM 25890</strain>
    </source>
</reference>
<evidence type="ECO:0000313" key="10">
    <source>
        <dbReference type="Proteomes" id="UP001314796"/>
    </source>
</evidence>
<name>A0ABS2NSP7_9FIRM</name>
<keyword evidence="10" id="KW-1185">Reference proteome</keyword>
<evidence type="ECO:0000256" key="7">
    <source>
        <dbReference type="ARBA" id="ARBA00022840"/>
    </source>
</evidence>
<dbReference type="Pfam" id="PF01636">
    <property type="entry name" value="APH"/>
    <property type="match status" value="1"/>
</dbReference>
<dbReference type="EC" id="2.7.1.100" evidence="3"/>
<keyword evidence="5" id="KW-0547">Nucleotide-binding</keyword>
<feature type="domain" description="Aminoglycoside phosphotransferase" evidence="8">
    <location>
        <begin position="30"/>
        <end position="262"/>
    </location>
</feature>
<accession>A0ABS2NSP7</accession>
<dbReference type="EMBL" id="JAFBEE010000020">
    <property type="protein sequence ID" value="MBM7615941.1"/>
    <property type="molecule type" value="Genomic_DNA"/>
</dbReference>
<evidence type="ECO:0000259" key="8">
    <source>
        <dbReference type="Pfam" id="PF01636"/>
    </source>
</evidence>
<dbReference type="NCBIfam" id="TIGR01767">
    <property type="entry name" value="MTRK"/>
    <property type="match status" value="1"/>
</dbReference>
<evidence type="ECO:0000256" key="5">
    <source>
        <dbReference type="ARBA" id="ARBA00022741"/>
    </source>
</evidence>
<dbReference type="RefSeq" id="WP_204403685.1">
    <property type="nucleotide sequence ID" value="NZ_JAFBEE010000020.1"/>
</dbReference>
<keyword evidence="7" id="KW-0067">ATP-binding</keyword>
<dbReference type="Gene3D" id="3.30.200.20">
    <property type="entry name" value="Phosphorylase Kinase, domain 1"/>
    <property type="match status" value="1"/>
</dbReference>
<dbReference type="SUPFAM" id="SSF56112">
    <property type="entry name" value="Protein kinase-like (PK-like)"/>
    <property type="match status" value="1"/>
</dbReference>
<keyword evidence="4 9" id="KW-0808">Transferase</keyword>
<evidence type="ECO:0000256" key="6">
    <source>
        <dbReference type="ARBA" id="ARBA00022777"/>
    </source>
</evidence>
<evidence type="ECO:0000256" key="4">
    <source>
        <dbReference type="ARBA" id="ARBA00022679"/>
    </source>
</evidence>
<protein>
    <recommendedName>
        <fullName evidence="3">S-methyl-5-thioribose kinase</fullName>
        <ecNumber evidence="3">2.7.1.100</ecNumber>
    </recommendedName>
</protein>
<dbReference type="Proteomes" id="UP001314796">
    <property type="component" value="Unassembled WGS sequence"/>
</dbReference>
<dbReference type="PANTHER" id="PTHR34273:SF2">
    <property type="entry name" value="METHYLTHIORIBOSE KINASE"/>
    <property type="match status" value="1"/>
</dbReference>
<evidence type="ECO:0000313" key="9">
    <source>
        <dbReference type="EMBL" id="MBM7615941.1"/>
    </source>
</evidence>
<organism evidence="9 10">
    <name type="scientific">Alkaliphilus hydrothermalis</name>
    <dbReference type="NCBI Taxonomy" id="1482730"/>
    <lineage>
        <taxon>Bacteria</taxon>
        <taxon>Bacillati</taxon>
        <taxon>Bacillota</taxon>
        <taxon>Clostridia</taxon>
        <taxon>Peptostreptococcales</taxon>
        <taxon>Natronincolaceae</taxon>
        <taxon>Alkaliphilus</taxon>
    </lineage>
</organism>
<keyword evidence="6 9" id="KW-0418">Kinase</keyword>
<sequence length="400" mass="46196">MEYFQMTESTVEEYVKKIGMFANESVLATREVGDGNLNLVFIVKEEATGKSVVVKQALPYVRVVGESWPLSIDRTIFEANALEIQSKLAKGLVPEIYHRNDDLALIIMEDLSRLELMRHGMIKMKKYPKFPEHMSTFLADTLFYTSDLYMDSEDKKKMVAKFINTELCKITEDLIFTDPYFDAESNNINPALRPYLEEVFWKKQYLRLETAKLKYKFLTEAQSLIHGDLHTGSIFAGEEETVAFDTEFAFVGPSAFDVGKVIGNFLINYVSWSGKDEEPGKVKDYRDYLLDSINGYYNLFVKKFKANWDKDAKDVIAKVEGYQAHYMENIFRDALGFAAAVMIRRMHGLAHNLDVDGIENEEKRKDVQITILELAEEIMMDRYSFENIEAVTKLVKERIY</sequence>
<evidence type="ECO:0000256" key="1">
    <source>
        <dbReference type="ARBA" id="ARBA00010165"/>
    </source>
</evidence>
<dbReference type="InterPro" id="IPR002575">
    <property type="entry name" value="Aminoglycoside_PTrfase"/>
</dbReference>
<dbReference type="PANTHER" id="PTHR34273">
    <property type="entry name" value="METHYLTHIORIBOSE KINASE"/>
    <property type="match status" value="1"/>
</dbReference>